<feature type="domain" description="TPM" evidence="1">
    <location>
        <begin position="29"/>
        <end position="143"/>
    </location>
</feature>
<dbReference type="Gene3D" id="3.10.310.50">
    <property type="match status" value="1"/>
</dbReference>
<organism evidence="2 3">
    <name type="scientific">Dyella thiooxydans</name>
    <dbReference type="NCBI Taxonomy" id="445710"/>
    <lineage>
        <taxon>Bacteria</taxon>
        <taxon>Pseudomonadati</taxon>
        <taxon>Pseudomonadota</taxon>
        <taxon>Gammaproteobacteria</taxon>
        <taxon>Lysobacterales</taxon>
        <taxon>Rhodanobacteraceae</taxon>
        <taxon>Dyella</taxon>
    </lineage>
</organism>
<dbReference type="InterPro" id="IPR007621">
    <property type="entry name" value="TPM_dom"/>
</dbReference>
<dbReference type="EMBL" id="CP014841">
    <property type="protein sequence ID" value="AND69588.1"/>
    <property type="molecule type" value="Genomic_DNA"/>
</dbReference>
<dbReference type="AlphaFoldDB" id="A0A160N2F9"/>
<evidence type="ECO:0000313" key="3">
    <source>
        <dbReference type="Proteomes" id="UP000077255"/>
    </source>
</evidence>
<protein>
    <recommendedName>
        <fullName evidence="1">TPM domain-containing protein</fullName>
    </recommendedName>
</protein>
<dbReference type="Pfam" id="PF04536">
    <property type="entry name" value="TPM_phosphatase"/>
    <property type="match status" value="1"/>
</dbReference>
<evidence type="ECO:0000259" key="1">
    <source>
        <dbReference type="Pfam" id="PF04536"/>
    </source>
</evidence>
<dbReference type="KEGG" id="dtx:ATSB10_21340"/>
<name>A0A160N2F9_9GAMM</name>
<dbReference type="OrthoDB" id="5683663at2"/>
<gene>
    <name evidence="2" type="ORF">ATSB10_21340</name>
</gene>
<dbReference type="STRING" id="445710.ATSB10_21340"/>
<sequence>MGRIERLSRNLFGAWFQLRRCFPSTLLDEMATAIHDGERHHRGELRFAVESRLSPSAVWAGVTARQRAQQVFSQLGVWDTELNTGVLIYVLLAERRIEIVADRGLVERVERGAWERVCAGMRAAFAAGHWREGSLEGIAEIHALARACFPSDGRDNPDELPDRPVLL</sequence>
<dbReference type="PANTHER" id="PTHR30373:SF8">
    <property type="entry name" value="BLL7265 PROTEIN"/>
    <property type="match status" value="1"/>
</dbReference>
<dbReference type="Proteomes" id="UP000077255">
    <property type="component" value="Chromosome"/>
</dbReference>
<proteinExistence type="predicted"/>
<accession>A0A160N2F9</accession>
<keyword evidence="3" id="KW-1185">Reference proteome</keyword>
<reference evidence="2 3" key="1">
    <citation type="submission" date="2016-02" db="EMBL/GenBank/DDBJ databases">
        <title>Complete genome sequencing and analysis of ATSB10, Dyella thiooxydans isolated from rhizosphere soil of sunflower (Helianthus annuus L.).</title>
        <authorList>
            <person name="Lee Y."/>
            <person name="Hwangbo K."/>
            <person name="Chung H."/>
            <person name="Yoo J."/>
            <person name="Kim K.Y."/>
            <person name="Sa T.M."/>
            <person name="Um Y."/>
            <person name="Madhaiyan M."/>
        </authorList>
    </citation>
    <scope>NUCLEOTIDE SEQUENCE [LARGE SCALE GENOMIC DNA]</scope>
    <source>
        <strain evidence="2 3">ATSB10</strain>
    </source>
</reference>
<dbReference type="RefSeq" id="WP_063672604.1">
    <property type="nucleotide sequence ID" value="NZ_CP014841.1"/>
</dbReference>
<dbReference type="PATRIC" id="fig|445710.3.peg.2132"/>
<dbReference type="PANTHER" id="PTHR30373">
    <property type="entry name" value="UPF0603 PROTEIN YGCG"/>
    <property type="match status" value="1"/>
</dbReference>
<evidence type="ECO:0000313" key="2">
    <source>
        <dbReference type="EMBL" id="AND69588.1"/>
    </source>
</evidence>